<reference evidence="2" key="1">
    <citation type="submission" date="2023-10" db="EMBL/GenBank/DDBJ databases">
        <authorList>
            <person name="Hackl T."/>
        </authorList>
    </citation>
    <scope>NUCLEOTIDE SEQUENCE</scope>
</reference>
<keyword evidence="3" id="KW-1185">Reference proteome</keyword>
<name>A0AAI8VXI7_9PEZI</name>
<feature type="region of interest" description="Disordered" evidence="1">
    <location>
        <begin position="1"/>
        <end position="49"/>
    </location>
</feature>
<organism evidence="2 3">
    <name type="scientific">Anthostomella pinea</name>
    <dbReference type="NCBI Taxonomy" id="933095"/>
    <lineage>
        <taxon>Eukaryota</taxon>
        <taxon>Fungi</taxon>
        <taxon>Dikarya</taxon>
        <taxon>Ascomycota</taxon>
        <taxon>Pezizomycotina</taxon>
        <taxon>Sordariomycetes</taxon>
        <taxon>Xylariomycetidae</taxon>
        <taxon>Xylariales</taxon>
        <taxon>Xylariaceae</taxon>
        <taxon>Anthostomella</taxon>
    </lineage>
</organism>
<protein>
    <submittedName>
        <fullName evidence="2">Uu.00g055540.m01.CDS01</fullName>
    </submittedName>
</protein>
<feature type="compositionally biased region" description="Acidic residues" evidence="1">
    <location>
        <begin position="1"/>
        <end position="13"/>
    </location>
</feature>
<evidence type="ECO:0000256" key="1">
    <source>
        <dbReference type="SAM" id="MobiDB-lite"/>
    </source>
</evidence>
<sequence length="49" mass="5274">MEEPPNIDVDDMQDVNPEPAAPQPTKALAIKVRRSRRGRPSSDDGGSDG</sequence>
<proteinExistence type="predicted"/>
<evidence type="ECO:0000313" key="3">
    <source>
        <dbReference type="Proteomes" id="UP001295740"/>
    </source>
</evidence>
<evidence type="ECO:0000313" key="2">
    <source>
        <dbReference type="EMBL" id="CAJ2512539.1"/>
    </source>
</evidence>
<dbReference type="Proteomes" id="UP001295740">
    <property type="component" value="Unassembled WGS sequence"/>
</dbReference>
<dbReference type="EMBL" id="CAUWAG010000019">
    <property type="protein sequence ID" value="CAJ2512539.1"/>
    <property type="molecule type" value="Genomic_DNA"/>
</dbReference>
<gene>
    <name evidence="2" type="ORF">KHLLAP_LOCUS13007</name>
</gene>
<comment type="caution">
    <text evidence="2">The sequence shown here is derived from an EMBL/GenBank/DDBJ whole genome shotgun (WGS) entry which is preliminary data.</text>
</comment>
<accession>A0AAI8VXI7</accession>
<dbReference type="AlphaFoldDB" id="A0AAI8VXI7"/>